<keyword evidence="4" id="KW-1185">Reference proteome</keyword>
<protein>
    <submittedName>
        <fullName evidence="3">Uncharacterized protein</fullName>
    </submittedName>
</protein>
<evidence type="ECO:0000313" key="3">
    <source>
        <dbReference type="EMBL" id="KAH3820687.1"/>
    </source>
</evidence>
<comment type="caution">
    <text evidence="3">The sequence shown here is derived from an EMBL/GenBank/DDBJ whole genome shotgun (WGS) entry which is preliminary data.</text>
</comment>
<proteinExistence type="predicted"/>
<dbReference type="AlphaFoldDB" id="A0A9D4JUH1"/>
<keyword evidence="2" id="KW-0812">Transmembrane</keyword>
<feature type="compositionally biased region" description="Basic and acidic residues" evidence="1">
    <location>
        <begin position="1"/>
        <end position="16"/>
    </location>
</feature>
<feature type="region of interest" description="Disordered" evidence="1">
    <location>
        <begin position="1"/>
        <end position="21"/>
    </location>
</feature>
<evidence type="ECO:0000256" key="2">
    <source>
        <dbReference type="SAM" id="Phobius"/>
    </source>
</evidence>
<dbReference type="Proteomes" id="UP000828390">
    <property type="component" value="Unassembled WGS sequence"/>
</dbReference>
<dbReference type="EMBL" id="JAIWYP010000005">
    <property type="protein sequence ID" value="KAH3820687.1"/>
    <property type="molecule type" value="Genomic_DNA"/>
</dbReference>
<feature type="transmembrane region" description="Helical" evidence="2">
    <location>
        <begin position="23"/>
        <end position="43"/>
    </location>
</feature>
<organism evidence="3 4">
    <name type="scientific">Dreissena polymorpha</name>
    <name type="common">Zebra mussel</name>
    <name type="synonym">Mytilus polymorpha</name>
    <dbReference type="NCBI Taxonomy" id="45954"/>
    <lineage>
        <taxon>Eukaryota</taxon>
        <taxon>Metazoa</taxon>
        <taxon>Spiralia</taxon>
        <taxon>Lophotrochozoa</taxon>
        <taxon>Mollusca</taxon>
        <taxon>Bivalvia</taxon>
        <taxon>Autobranchia</taxon>
        <taxon>Heteroconchia</taxon>
        <taxon>Euheterodonta</taxon>
        <taxon>Imparidentia</taxon>
        <taxon>Neoheterodontei</taxon>
        <taxon>Myida</taxon>
        <taxon>Dreissenoidea</taxon>
        <taxon>Dreissenidae</taxon>
        <taxon>Dreissena</taxon>
    </lineage>
</organism>
<sequence>MEETPRKKYKDKEKKSPTKKKQVSSLWFGAQGIFIMSFIFRLINYQTATDIAKILPKQIFTMIVF</sequence>
<accession>A0A9D4JUH1</accession>
<evidence type="ECO:0000256" key="1">
    <source>
        <dbReference type="SAM" id="MobiDB-lite"/>
    </source>
</evidence>
<reference evidence="3" key="1">
    <citation type="journal article" date="2019" name="bioRxiv">
        <title>The Genome of the Zebra Mussel, Dreissena polymorpha: A Resource for Invasive Species Research.</title>
        <authorList>
            <person name="McCartney M.A."/>
            <person name="Auch B."/>
            <person name="Kono T."/>
            <person name="Mallez S."/>
            <person name="Zhang Y."/>
            <person name="Obille A."/>
            <person name="Becker A."/>
            <person name="Abrahante J.E."/>
            <person name="Garbe J."/>
            <person name="Badalamenti J.P."/>
            <person name="Herman A."/>
            <person name="Mangelson H."/>
            <person name="Liachko I."/>
            <person name="Sullivan S."/>
            <person name="Sone E.D."/>
            <person name="Koren S."/>
            <person name="Silverstein K.A.T."/>
            <person name="Beckman K.B."/>
            <person name="Gohl D.M."/>
        </authorList>
    </citation>
    <scope>NUCLEOTIDE SEQUENCE</scope>
    <source>
        <strain evidence="3">Duluth1</strain>
        <tissue evidence="3">Whole animal</tissue>
    </source>
</reference>
<evidence type="ECO:0000313" key="4">
    <source>
        <dbReference type="Proteomes" id="UP000828390"/>
    </source>
</evidence>
<keyword evidence="2" id="KW-1133">Transmembrane helix</keyword>
<reference evidence="3" key="2">
    <citation type="submission" date="2020-11" db="EMBL/GenBank/DDBJ databases">
        <authorList>
            <person name="McCartney M.A."/>
            <person name="Auch B."/>
            <person name="Kono T."/>
            <person name="Mallez S."/>
            <person name="Becker A."/>
            <person name="Gohl D.M."/>
            <person name="Silverstein K.A.T."/>
            <person name="Koren S."/>
            <person name="Bechman K.B."/>
            <person name="Herman A."/>
            <person name="Abrahante J.E."/>
            <person name="Garbe J."/>
        </authorList>
    </citation>
    <scope>NUCLEOTIDE SEQUENCE</scope>
    <source>
        <strain evidence="3">Duluth1</strain>
        <tissue evidence="3">Whole animal</tissue>
    </source>
</reference>
<gene>
    <name evidence="3" type="ORF">DPMN_122435</name>
</gene>
<keyword evidence="2" id="KW-0472">Membrane</keyword>
<name>A0A9D4JUH1_DREPO</name>